<feature type="region of interest" description="Disordered" evidence="3">
    <location>
        <begin position="584"/>
        <end position="633"/>
    </location>
</feature>
<feature type="compositionally biased region" description="Basic and acidic residues" evidence="3">
    <location>
        <begin position="807"/>
        <end position="816"/>
    </location>
</feature>
<organism evidence="5 6">
    <name type="scientific">Geodia barretti</name>
    <name type="common">Barrett's horny sponge</name>
    <dbReference type="NCBI Taxonomy" id="519541"/>
    <lineage>
        <taxon>Eukaryota</taxon>
        <taxon>Metazoa</taxon>
        <taxon>Porifera</taxon>
        <taxon>Demospongiae</taxon>
        <taxon>Heteroscleromorpha</taxon>
        <taxon>Tetractinellida</taxon>
        <taxon>Astrophorina</taxon>
        <taxon>Geodiidae</taxon>
        <taxon>Geodia</taxon>
    </lineage>
</organism>
<feature type="region of interest" description="Disordered" evidence="3">
    <location>
        <begin position="793"/>
        <end position="816"/>
    </location>
</feature>
<comment type="caution">
    <text evidence="5">The sequence shown here is derived from an EMBL/GenBank/DDBJ whole genome shotgun (WGS) entry which is preliminary data.</text>
</comment>
<evidence type="ECO:0000313" key="6">
    <source>
        <dbReference type="Proteomes" id="UP001174909"/>
    </source>
</evidence>
<accession>A0AA35ST73</accession>
<comment type="subcellular location">
    <subcellularLocation>
        <location evidence="2">Nucleus</location>
    </subcellularLocation>
</comment>
<dbReference type="InterPro" id="IPR005033">
    <property type="entry name" value="YEATS"/>
</dbReference>
<dbReference type="EMBL" id="CASHTH010002758">
    <property type="protein sequence ID" value="CAI8034923.1"/>
    <property type="molecule type" value="Genomic_DNA"/>
</dbReference>
<feature type="compositionally biased region" description="Basic and acidic residues" evidence="3">
    <location>
        <begin position="86"/>
        <end position="120"/>
    </location>
</feature>
<dbReference type="PANTHER" id="PTHR23195">
    <property type="entry name" value="YEATS DOMAIN"/>
    <property type="match status" value="1"/>
</dbReference>
<keyword evidence="1 2" id="KW-0539">Nucleus</keyword>
<proteinExistence type="predicted"/>
<dbReference type="InterPro" id="IPR055127">
    <property type="entry name" value="YEATS2_3HBD"/>
</dbReference>
<feature type="compositionally biased region" description="Basic and acidic residues" evidence="3">
    <location>
        <begin position="584"/>
        <end position="601"/>
    </location>
</feature>
<feature type="region of interest" description="Disordered" evidence="3">
    <location>
        <begin position="170"/>
        <end position="204"/>
    </location>
</feature>
<reference evidence="5" key="1">
    <citation type="submission" date="2023-03" db="EMBL/GenBank/DDBJ databases">
        <authorList>
            <person name="Steffen K."/>
            <person name="Cardenas P."/>
        </authorList>
    </citation>
    <scope>NUCLEOTIDE SEQUENCE</scope>
</reference>
<feature type="region of interest" description="Disordered" evidence="3">
    <location>
        <begin position="85"/>
        <end position="158"/>
    </location>
</feature>
<dbReference type="Gene3D" id="2.60.40.1970">
    <property type="entry name" value="YEATS domain"/>
    <property type="match status" value="1"/>
</dbReference>
<dbReference type="Pfam" id="PF03366">
    <property type="entry name" value="YEATS"/>
    <property type="match status" value="1"/>
</dbReference>
<evidence type="ECO:0000256" key="3">
    <source>
        <dbReference type="SAM" id="MobiDB-lite"/>
    </source>
</evidence>
<dbReference type="InterPro" id="IPR038704">
    <property type="entry name" value="YEAST_sf"/>
</dbReference>
<feature type="compositionally biased region" description="Polar residues" evidence="3">
    <location>
        <begin position="797"/>
        <end position="806"/>
    </location>
</feature>
<evidence type="ECO:0000256" key="1">
    <source>
        <dbReference type="ARBA" id="ARBA00023242"/>
    </source>
</evidence>
<feature type="region of interest" description="Disordered" evidence="3">
    <location>
        <begin position="346"/>
        <end position="392"/>
    </location>
</feature>
<feature type="domain" description="YEATS" evidence="4">
    <location>
        <begin position="213"/>
        <end position="373"/>
    </location>
</feature>
<dbReference type="GO" id="GO:0005634">
    <property type="term" value="C:nucleus"/>
    <property type="evidence" value="ECO:0007669"/>
    <property type="project" value="UniProtKB-SubCell"/>
</dbReference>
<dbReference type="InterPro" id="IPR055129">
    <property type="entry name" value="YEATS_dom"/>
</dbReference>
<protein>
    <submittedName>
        <fullName evidence="5">YEATS domain-containing protein 2</fullName>
    </submittedName>
</protein>
<evidence type="ECO:0000256" key="2">
    <source>
        <dbReference type="PROSITE-ProRule" id="PRU00376"/>
    </source>
</evidence>
<dbReference type="Pfam" id="PF22951">
    <property type="entry name" value="3HBD"/>
    <property type="match status" value="1"/>
</dbReference>
<name>A0AA35ST73_GEOBA</name>
<keyword evidence="6" id="KW-1185">Reference proteome</keyword>
<feature type="compositionally biased region" description="Low complexity" evidence="3">
    <location>
        <begin position="177"/>
        <end position="197"/>
    </location>
</feature>
<feature type="compositionally biased region" description="Acidic residues" evidence="3">
    <location>
        <begin position="603"/>
        <end position="621"/>
    </location>
</feature>
<dbReference type="CDD" id="cd16907">
    <property type="entry name" value="YEATS_YEATS2_like"/>
    <property type="match status" value="1"/>
</dbReference>
<dbReference type="GO" id="GO:0006355">
    <property type="term" value="P:regulation of DNA-templated transcription"/>
    <property type="evidence" value="ECO:0007669"/>
    <property type="project" value="InterPro"/>
</dbReference>
<evidence type="ECO:0000259" key="4">
    <source>
        <dbReference type="PROSITE" id="PS51037"/>
    </source>
</evidence>
<dbReference type="Proteomes" id="UP001174909">
    <property type="component" value="Unassembled WGS sequence"/>
</dbReference>
<gene>
    <name evidence="5" type="ORF">GBAR_LOCUS19613</name>
</gene>
<dbReference type="PROSITE" id="PS51037">
    <property type="entry name" value="YEATS"/>
    <property type="match status" value="1"/>
</dbReference>
<feature type="compositionally biased region" description="Low complexity" evidence="3">
    <location>
        <begin position="131"/>
        <end position="143"/>
    </location>
</feature>
<evidence type="ECO:0000313" key="5">
    <source>
        <dbReference type="EMBL" id="CAI8034923.1"/>
    </source>
</evidence>
<sequence>MADEQAICTVIKEQFGAEVVYKESELRHIDDRIQLAKMMLHRLRLGILAQQYGLSGFYLMEDYSKENVGLQVSWNSFEGDFLNSQRQEEEHKKDGEEVGSSEEKREAGEKGLLGGKREGYTPEIESTTPAEGSSIQSSQVPSEVSEEDTADTTQLPELAVGRKVSSLLNDLRKHSPGSHSIASSASSTAVGAGNSTGVEGRGGSIVCEEPPASLSRFAIKKRLIVGNTSQFLDPSARSTIDGSTHKWMVYVRGPGKQADISSFVKAVRFFLHPSYHPNDIIRVSKPPFHLTRYGWGEFPVRVQLEFTDKVNKHVDIIHKLVLDRTHTGHQTLGSETVVDLDLVTTEAPSPSVSGDDRAGPRNNSVAHPFSASSHSSEKKHRESEATAPEGEMDSRHIHHVFLPATSTVDQVLLDHSYSQIVVVSRRSRPLQLTTADEEAMGTCDLNTRTTLESGVETDHETLLDDLLHSIVKTAPLCGPESSGFHLVAPSIEVFKRWNIGRRRASEWMRAVAMKRVIRSLEPPVPQASSLTTKQVMEWCRRNGYTPLDPVPQSSRGFCKYCGCQLPTCWEETEQRERISHSRCADKMEVQSEEEDRGRGEGYSDSDSDSEPMQEEEEEEERGDGQRTIQRATTARIGQRFSTLSDPFRLFESLASKARKLRVLQAQQARDQMVDVLSVPSQRHQVGEPVPRFRVPQTPELKWVQRTAAAIGIRIYPAVIDRMYAHVVEHMIYMACTKFARVVMDRAVTESAQEVEGDSNDERCIVPLHIYRAVEGLDCCDFLTNAYMGVPLADHDSSAANNKPPSTTDRDRTYRDE</sequence>
<feature type="compositionally biased region" description="Basic and acidic residues" evidence="3">
    <location>
        <begin position="375"/>
        <end position="384"/>
    </location>
</feature>
<dbReference type="AlphaFoldDB" id="A0AA35ST73"/>